<comment type="caution">
    <text evidence="3">The sequence shown here is derived from an EMBL/GenBank/DDBJ whole genome shotgun (WGS) entry which is preliminary data.</text>
</comment>
<proteinExistence type="predicted"/>
<dbReference type="PROSITE" id="PS50234">
    <property type="entry name" value="VWFA"/>
    <property type="match status" value="1"/>
</dbReference>
<feature type="compositionally biased region" description="Acidic residues" evidence="1">
    <location>
        <begin position="454"/>
        <end position="469"/>
    </location>
</feature>
<evidence type="ECO:0000313" key="4">
    <source>
        <dbReference type="Proteomes" id="UP001583172"/>
    </source>
</evidence>
<accession>A0ABR3V6G0</accession>
<feature type="region of interest" description="Disordered" evidence="1">
    <location>
        <begin position="449"/>
        <end position="478"/>
    </location>
</feature>
<organism evidence="3 4">
    <name type="scientific">Humicola insolens</name>
    <name type="common">Soft-rot fungus</name>
    <dbReference type="NCBI Taxonomy" id="85995"/>
    <lineage>
        <taxon>Eukaryota</taxon>
        <taxon>Fungi</taxon>
        <taxon>Dikarya</taxon>
        <taxon>Ascomycota</taxon>
        <taxon>Pezizomycotina</taxon>
        <taxon>Sordariomycetes</taxon>
        <taxon>Sordariomycetidae</taxon>
        <taxon>Sordariales</taxon>
        <taxon>Chaetomiaceae</taxon>
        <taxon>Mycothermus</taxon>
    </lineage>
</organism>
<protein>
    <recommendedName>
        <fullName evidence="2">VWFA domain-containing protein</fullName>
    </recommendedName>
</protein>
<dbReference type="Gene3D" id="1.10.510.10">
    <property type="entry name" value="Transferase(Phosphotransferase) domain 1"/>
    <property type="match status" value="1"/>
</dbReference>
<keyword evidence="4" id="KW-1185">Reference proteome</keyword>
<evidence type="ECO:0000259" key="2">
    <source>
        <dbReference type="PROSITE" id="PS50234"/>
    </source>
</evidence>
<dbReference type="InterPro" id="IPR011009">
    <property type="entry name" value="Kinase-like_dom_sf"/>
</dbReference>
<name>A0ABR3V6G0_HUMIN</name>
<dbReference type="SUPFAM" id="SSF53300">
    <property type="entry name" value="vWA-like"/>
    <property type="match status" value="1"/>
</dbReference>
<dbReference type="Proteomes" id="UP001583172">
    <property type="component" value="Unassembled WGS sequence"/>
</dbReference>
<dbReference type="Pfam" id="PF13519">
    <property type="entry name" value="VWA_2"/>
    <property type="match status" value="1"/>
</dbReference>
<feature type="domain" description="VWFA" evidence="2">
    <location>
        <begin position="156"/>
        <end position="342"/>
    </location>
</feature>
<gene>
    <name evidence="3" type="ORF">VTJ49DRAFT_4156</name>
</gene>
<reference evidence="3 4" key="1">
    <citation type="journal article" date="2024" name="Commun. Biol.">
        <title>Comparative genomic analysis of thermophilic fungi reveals convergent evolutionary adaptations and gene losses.</title>
        <authorList>
            <person name="Steindorff A.S."/>
            <person name="Aguilar-Pontes M.V."/>
            <person name="Robinson A.J."/>
            <person name="Andreopoulos B."/>
            <person name="LaButti K."/>
            <person name="Kuo A."/>
            <person name="Mondo S."/>
            <person name="Riley R."/>
            <person name="Otillar R."/>
            <person name="Haridas S."/>
            <person name="Lipzen A."/>
            <person name="Grimwood J."/>
            <person name="Schmutz J."/>
            <person name="Clum A."/>
            <person name="Reid I.D."/>
            <person name="Moisan M.C."/>
            <person name="Butler G."/>
            <person name="Nguyen T.T.M."/>
            <person name="Dewar K."/>
            <person name="Conant G."/>
            <person name="Drula E."/>
            <person name="Henrissat B."/>
            <person name="Hansel C."/>
            <person name="Singer S."/>
            <person name="Hutchinson M.I."/>
            <person name="de Vries R.P."/>
            <person name="Natvig D.O."/>
            <person name="Powell A.J."/>
            <person name="Tsang A."/>
            <person name="Grigoriev I.V."/>
        </authorList>
    </citation>
    <scope>NUCLEOTIDE SEQUENCE [LARGE SCALE GENOMIC DNA]</scope>
    <source>
        <strain evidence="3 4">CBS 620.91</strain>
    </source>
</reference>
<dbReference type="InterPro" id="IPR002035">
    <property type="entry name" value="VWF_A"/>
</dbReference>
<dbReference type="SUPFAM" id="SSF56112">
    <property type="entry name" value="Protein kinase-like (PK-like)"/>
    <property type="match status" value="1"/>
</dbReference>
<evidence type="ECO:0000256" key="1">
    <source>
        <dbReference type="SAM" id="MobiDB-lite"/>
    </source>
</evidence>
<evidence type="ECO:0000313" key="3">
    <source>
        <dbReference type="EMBL" id="KAL1837205.1"/>
    </source>
</evidence>
<dbReference type="SMART" id="SM00327">
    <property type="entry name" value="VWA"/>
    <property type="match status" value="1"/>
</dbReference>
<sequence length="551" mass="56131">MPDKVIGSDLTIRAMCQLPLAIDFPHSRIKVTHTDIHPGNFLLGISDPSIFPTIVDMERVKRPTAWKLAADGSGAVIHTSGVIVGAGGKLTPCITLCLKARGYIRESTMHLISNGLALLTAGLALASQALAQDDPQTNATCDPLFGRIDAGTGGRKVGIVIDASGSMSDNDPDDLRLQASKLLVDKLVSASEASGNQAADQVTVVEFTLSADVLYPLGDPDGAGPSIDGIYALGGTFIGGGIDAAVDELTKASAGTTAGRTGILVLTDGVDDPPENAVDTVAAINRAAGLGIRVNFGFLSVDSTQQNPEITTAILNSGGIFSTITSASDISKLVAQVLLNGLVGEAGDEPTTLLPGLDTAGLLSQTSTNTFTYSAQAGESFNLTIKAIDDISLKVTLKDSDGNELASAVTNDTGVAVVEQTIDADTVLSITVTGEGGATSGLFSVQISSSFDPCTEDPDDSDDDDDDEPSSFPACHGSFSTSYIPSTTSAPGSFTTHISVTPTSVPTKVTSTPSATRPGTVVTGGAAPVRDAGLAVGFGMLLPAAVFGLAF</sequence>
<dbReference type="EMBL" id="JAZGSY010000318">
    <property type="protein sequence ID" value="KAL1837205.1"/>
    <property type="molecule type" value="Genomic_DNA"/>
</dbReference>
<dbReference type="InterPro" id="IPR036465">
    <property type="entry name" value="vWFA_dom_sf"/>
</dbReference>
<dbReference type="Gene3D" id="3.40.50.410">
    <property type="entry name" value="von Willebrand factor, type A domain"/>
    <property type="match status" value="1"/>
</dbReference>